<dbReference type="STRING" id="344612.A1CD32"/>
<feature type="compositionally biased region" description="Basic residues" evidence="1">
    <location>
        <begin position="44"/>
        <end position="62"/>
    </location>
</feature>
<dbReference type="PANTHER" id="PTHR36681">
    <property type="entry name" value="NUCLEAR GTPASE, GERMINAL CENTER-ASSOCIATED, TANDEM DUPLICATE 3"/>
    <property type="match status" value="1"/>
</dbReference>
<dbReference type="eggNOG" id="ENOG502QU12">
    <property type="taxonomic scope" value="Eukaryota"/>
</dbReference>
<feature type="compositionally biased region" description="Basic and acidic residues" evidence="1">
    <location>
        <begin position="101"/>
        <end position="118"/>
    </location>
</feature>
<protein>
    <recommendedName>
        <fullName evidence="2">DUF7605 domain-containing protein</fullName>
    </recommendedName>
</protein>
<feature type="domain" description="DUF7605" evidence="2">
    <location>
        <begin position="331"/>
        <end position="504"/>
    </location>
</feature>
<feature type="region of interest" description="Disordered" evidence="1">
    <location>
        <begin position="28"/>
        <end position="125"/>
    </location>
</feature>
<proteinExistence type="predicted"/>
<dbReference type="Pfam" id="PF24564">
    <property type="entry name" value="DUF7605"/>
    <property type="match status" value="1"/>
</dbReference>
<dbReference type="OMA" id="SRECHAK"/>
<evidence type="ECO:0000259" key="2">
    <source>
        <dbReference type="Pfam" id="PF24564"/>
    </source>
</evidence>
<dbReference type="EMBL" id="DS027050">
    <property type="protein sequence ID" value="EAW12439.1"/>
    <property type="molecule type" value="Genomic_DNA"/>
</dbReference>
<evidence type="ECO:0000256" key="1">
    <source>
        <dbReference type="SAM" id="MobiDB-lite"/>
    </source>
</evidence>
<keyword evidence="4" id="KW-1185">Reference proteome</keyword>
<dbReference type="InterPro" id="IPR056024">
    <property type="entry name" value="DUF7605"/>
</dbReference>
<organism evidence="3 4">
    <name type="scientific">Aspergillus clavatus (strain ATCC 1007 / CBS 513.65 / DSM 816 / NCTC 3887 / NRRL 1 / QM 1276 / 107)</name>
    <dbReference type="NCBI Taxonomy" id="344612"/>
    <lineage>
        <taxon>Eukaryota</taxon>
        <taxon>Fungi</taxon>
        <taxon>Dikarya</taxon>
        <taxon>Ascomycota</taxon>
        <taxon>Pezizomycotina</taxon>
        <taxon>Eurotiomycetes</taxon>
        <taxon>Eurotiomycetidae</taxon>
        <taxon>Eurotiales</taxon>
        <taxon>Aspergillaceae</taxon>
        <taxon>Aspergillus</taxon>
        <taxon>Aspergillus subgen. Fumigati</taxon>
    </lineage>
</organism>
<gene>
    <name evidence="3" type="ORF">ACLA_064100</name>
</gene>
<dbReference type="KEGG" id="act:ACLA_064100"/>
<dbReference type="VEuPathDB" id="FungiDB:ACLA_064100"/>
<dbReference type="OrthoDB" id="3598281at2759"/>
<dbReference type="GeneID" id="4705910"/>
<name>A1CD32_ASPCL</name>
<evidence type="ECO:0000313" key="4">
    <source>
        <dbReference type="Proteomes" id="UP000006701"/>
    </source>
</evidence>
<feature type="compositionally biased region" description="Acidic residues" evidence="1">
    <location>
        <begin position="74"/>
        <end position="94"/>
    </location>
</feature>
<evidence type="ECO:0000313" key="3">
    <source>
        <dbReference type="EMBL" id="EAW12439.1"/>
    </source>
</evidence>
<sequence>MKETKAVYTASADDVDELLEVWEALKDDLDDGKTVFAPQDQSASKKRKRGSSSKTSKGRKKARTPESDGGSDFVDTDQSSEDSDEESDAGEEQPEATRTPLTKEEISQKISELKTTKKESRRHKQDLEVQIKEIRAKISDIDEADAKIEAKMRAIAISGRNDYSRGAIRQDFAAGVKELDQELAEEEDAANFNPDVDARDYDKVAQSLPVFCVSSRGYQKLQGRLRKEADIPGFQTVEETEIPQLQAHCKKLTEVSRESNSRRFLNSLNQLLNSLRLWSSPDRHGSHLTDAQKARQSTMIQDKIQKLESITDCRAEDALTPAAVEANKTVLRWGAPVNRNDRTSGGYFWATYKAICRRNGVYANAQGPHDWNAEMIQPIIKAVASGWEKTFSRRIQSLLQGAASDAGRLLKSFHEDIEQEASRNGPIASLHLLSHQLHNYQELLKDICNENMATIVAQSKEINRMFQPVIGTALEPAYKTCVAERGIGSFMRMKATMAAHVEEARWSMFHESVNTVKQALEDMVRSVEAKMLSRTQEILVFVKRDYTSALGGSFLATSRVLPPNHRAARQHVFEKINAGEVAFKRLVNPAYEVEEPKSERNSENPPSRLDETTPNASENAVTEERVVVSEASDTLNLDPVVEEASQDSFVPLSDG</sequence>
<dbReference type="HOGENOM" id="CLU_418539_0_0_1"/>
<dbReference type="Proteomes" id="UP000006701">
    <property type="component" value="Unassembled WGS sequence"/>
</dbReference>
<reference evidence="3 4" key="1">
    <citation type="journal article" date="2008" name="PLoS Genet.">
        <title>Genomic islands in the pathogenic filamentous fungus Aspergillus fumigatus.</title>
        <authorList>
            <person name="Fedorova N.D."/>
            <person name="Khaldi N."/>
            <person name="Joardar V.S."/>
            <person name="Maiti R."/>
            <person name="Amedeo P."/>
            <person name="Anderson M.J."/>
            <person name="Crabtree J."/>
            <person name="Silva J.C."/>
            <person name="Badger J.H."/>
            <person name="Albarraq A."/>
            <person name="Angiuoli S."/>
            <person name="Bussey H."/>
            <person name="Bowyer P."/>
            <person name="Cotty P.J."/>
            <person name="Dyer P.S."/>
            <person name="Egan A."/>
            <person name="Galens K."/>
            <person name="Fraser-Liggett C.M."/>
            <person name="Haas B.J."/>
            <person name="Inman J.M."/>
            <person name="Kent R."/>
            <person name="Lemieux S."/>
            <person name="Malavazi I."/>
            <person name="Orvis J."/>
            <person name="Roemer T."/>
            <person name="Ronning C.M."/>
            <person name="Sundaram J.P."/>
            <person name="Sutton G."/>
            <person name="Turner G."/>
            <person name="Venter J.C."/>
            <person name="White O.R."/>
            <person name="Whitty B.R."/>
            <person name="Youngman P."/>
            <person name="Wolfe K.H."/>
            <person name="Goldman G.H."/>
            <person name="Wortman J.R."/>
            <person name="Jiang B."/>
            <person name="Denning D.W."/>
            <person name="Nierman W.C."/>
        </authorList>
    </citation>
    <scope>NUCLEOTIDE SEQUENCE [LARGE SCALE GENOMIC DNA]</scope>
    <source>
        <strain evidence="4">ATCC 1007 / CBS 513.65 / DSM 816 / NCTC 3887 / NRRL 1</strain>
    </source>
</reference>
<feature type="region of interest" description="Disordered" evidence="1">
    <location>
        <begin position="592"/>
        <end position="655"/>
    </location>
</feature>
<accession>A1CD32</accession>
<dbReference type="AlphaFoldDB" id="A1CD32"/>
<dbReference type="RefSeq" id="XP_001273865.1">
    <property type="nucleotide sequence ID" value="XM_001273864.1"/>
</dbReference>
<dbReference type="PANTHER" id="PTHR36681:SF3">
    <property type="entry name" value="NUCLEAR GTPASE, GERMINAL CENTER-ASSOCIATED, TANDEM DUPLICATE 3"/>
    <property type="match status" value="1"/>
</dbReference>